<evidence type="ECO:0000259" key="6">
    <source>
        <dbReference type="PROSITE" id="PS50888"/>
    </source>
</evidence>
<keyword evidence="4" id="KW-0175">Coiled coil</keyword>
<evidence type="ECO:0000256" key="5">
    <source>
        <dbReference type="SAM" id="MobiDB-lite"/>
    </source>
</evidence>
<dbReference type="PROSITE" id="PS50888">
    <property type="entry name" value="BHLH"/>
    <property type="match status" value="1"/>
</dbReference>
<keyword evidence="2" id="KW-0805">Transcription regulation</keyword>
<accession>A0A5J9W473</accession>
<dbReference type="InterPro" id="IPR011598">
    <property type="entry name" value="bHLH_dom"/>
</dbReference>
<dbReference type="Pfam" id="PF00010">
    <property type="entry name" value="HLH"/>
    <property type="match status" value="1"/>
</dbReference>
<dbReference type="GO" id="GO:0046983">
    <property type="term" value="F:protein dimerization activity"/>
    <property type="evidence" value="ECO:0007669"/>
    <property type="project" value="InterPro"/>
</dbReference>
<dbReference type="OrthoDB" id="690068at2759"/>
<keyword evidence="3" id="KW-0804">Transcription</keyword>
<dbReference type="Gene3D" id="4.10.280.10">
    <property type="entry name" value="Helix-loop-helix DNA-binding domain"/>
    <property type="match status" value="1"/>
</dbReference>
<name>A0A5J9W473_9POAL</name>
<feature type="region of interest" description="Disordered" evidence="5">
    <location>
        <begin position="54"/>
        <end position="151"/>
    </location>
</feature>
<keyword evidence="8" id="KW-1185">Reference proteome</keyword>
<feature type="non-terminal residue" evidence="7">
    <location>
        <position position="1"/>
    </location>
</feature>
<proteinExistence type="inferred from homology"/>
<comment type="caution">
    <text evidence="7">The sequence shown here is derived from an EMBL/GenBank/DDBJ whole genome shotgun (WGS) entry which is preliminary data.</text>
</comment>
<evidence type="ECO:0000256" key="3">
    <source>
        <dbReference type="ARBA" id="ARBA00023163"/>
    </source>
</evidence>
<protein>
    <recommendedName>
        <fullName evidence="6">BHLH domain-containing protein</fullName>
    </recommendedName>
</protein>
<organism evidence="7 8">
    <name type="scientific">Eragrostis curvula</name>
    <name type="common">weeping love grass</name>
    <dbReference type="NCBI Taxonomy" id="38414"/>
    <lineage>
        <taxon>Eukaryota</taxon>
        <taxon>Viridiplantae</taxon>
        <taxon>Streptophyta</taxon>
        <taxon>Embryophyta</taxon>
        <taxon>Tracheophyta</taxon>
        <taxon>Spermatophyta</taxon>
        <taxon>Magnoliopsida</taxon>
        <taxon>Liliopsida</taxon>
        <taxon>Poales</taxon>
        <taxon>Poaceae</taxon>
        <taxon>PACMAD clade</taxon>
        <taxon>Chloridoideae</taxon>
        <taxon>Eragrostideae</taxon>
        <taxon>Eragrostidinae</taxon>
        <taxon>Eragrostis</taxon>
    </lineage>
</organism>
<dbReference type="SMART" id="SM00353">
    <property type="entry name" value="HLH"/>
    <property type="match status" value="1"/>
</dbReference>
<feature type="compositionally biased region" description="Polar residues" evidence="5">
    <location>
        <begin position="114"/>
        <end position="124"/>
    </location>
</feature>
<dbReference type="AlphaFoldDB" id="A0A5J9W473"/>
<evidence type="ECO:0000313" key="8">
    <source>
        <dbReference type="Proteomes" id="UP000324897"/>
    </source>
</evidence>
<dbReference type="EMBL" id="RWGY01000005">
    <property type="protein sequence ID" value="TVU42733.1"/>
    <property type="molecule type" value="Genomic_DNA"/>
</dbReference>
<feature type="coiled-coil region" evidence="4">
    <location>
        <begin position="210"/>
        <end position="237"/>
    </location>
</feature>
<feature type="domain" description="BHLH" evidence="6">
    <location>
        <begin position="171"/>
        <end position="220"/>
    </location>
</feature>
<dbReference type="Gramene" id="TVU42733">
    <property type="protein sequence ID" value="TVU42733"/>
    <property type="gene ID" value="EJB05_09154"/>
</dbReference>
<dbReference type="PANTHER" id="PTHR45959:SF53">
    <property type="entry name" value="BHLH DOMAIN-CONTAINING PROTEIN"/>
    <property type="match status" value="1"/>
</dbReference>
<comment type="similarity">
    <text evidence="1">Belongs to the bHLH protein family.</text>
</comment>
<reference evidence="7 8" key="1">
    <citation type="journal article" date="2019" name="Sci. Rep.">
        <title>A high-quality genome of Eragrostis curvula grass provides insights into Poaceae evolution and supports new strategies to enhance forage quality.</title>
        <authorList>
            <person name="Carballo J."/>
            <person name="Santos B.A.C.M."/>
            <person name="Zappacosta D."/>
            <person name="Garbus I."/>
            <person name="Selva J.P."/>
            <person name="Gallo C.A."/>
            <person name="Diaz A."/>
            <person name="Albertini E."/>
            <person name="Caccamo M."/>
            <person name="Echenique V."/>
        </authorList>
    </citation>
    <scope>NUCLEOTIDE SEQUENCE [LARGE SCALE GENOMIC DNA]</scope>
    <source>
        <strain evidence="8">cv. Victoria</strain>
        <tissue evidence="7">Leaf</tissue>
    </source>
</reference>
<dbReference type="PANTHER" id="PTHR45959">
    <property type="entry name" value="BHLH TRANSCRIPTION FACTOR"/>
    <property type="match status" value="1"/>
</dbReference>
<dbReference type="Proteomes" id="UP000324897">
    <property type="component" value="Unassembled WGS sequence"/>
</dbReference>
<feature type="compositionally biased region" description="Low complexity" evidence="5">
    <location>
        <begin position="64"/>
        <end position="75"/>
    </location>
</feature>
<sequence length="338" mass="36110">MEESSLFLQWAMNTLHHEQPQPAAADDDCGKASFPSLQALRKASHAAEMVHELIGDARPTNRWSSGDGDTTDGSSVGNTLPAPAVMDHDVWPASPNSARRPVPSRSGGGAGTNPPVSWNFSAASAAQPGGDGSMLPETAATRGGGLPDLVQYGSPPTRRAGLKSPGSMAVPYAQDHIIAERKRREKINQRFVELSTLIPGLKKMDKATILSDATRYVKELQEKLRDMEAAARSVETVVVVKRPCLHAAAAPDVDGSPLSASSPTPVASKQLPEIEARFSEKSVMVRIHCENGKSVAMKVLTEVEELHFGIVHANVMPLSACTLVITITAEARKIHPHF</sequence>
<dbReference type="InterPro" id="IPR052610">
    <property type="entry name" value="bHLH_transcription_regulator"/>
</dbReference>
<dbReference type="InterPro" id="IPR036638">
    <property type="entry name" value="HLH_DNA-bd_sf"/>
</dbReference>
<evidence type="ECO:0000256" key="1">
    <source>
        <dbReference type="ARBA" id="ARBA00005510"/>
    </source>
</evidence>
<evidence type="ECO:0000313" key="7">
    <source>
        <dbReference type="EMBL" id="TVU42733.1"/>
    </source>
</evidence>
<gene>
    <name evidence="7" type="ORF">EJB05_09154</name>
</gene>
<evidence type="ECO:0000256" key="4">
    <source>
        <dbReference type="SAM" id="Coils"/>
    </source>
</evidence>
<dbReference type="SUPFAM" id="SSF47459">
    <property type="entry name" value="HLH, helix-loop-helix DNA-binding domain"/>
    <property type="match status" value="1"/>
</dbReference>
<evidence type="ECO:0000256" key="2">
    <source>
        <dbReference type="ARBA" id="ARBA00023015"/>
    </source>
</evidence>